<gene>
    <name evidence="3" type="ORF">INQ41_11585</name>
</gene>
<dbReference type="AlphaFoldDB" id="A0A7S6UFB9"/>
<dbReference type="SUPFAM" id="SSF56601">
    <property type="entry name" value="beta-lactamase/transpeptidase-like"/>
    <property type="match status" value="1"/>
</dbReference>
<name>A0A7S6UFB9_9GAMM</name>
<dbReference type="PANTHER" id="PTHR43283">
    <property type="entry name" value="BETA-LACTAMASE-RELATED"/>
    <property type="match status" value="1"/>
</dbReference>
<dbReference type="Proteomes" id="UP000594059">
    <property type="component" value="Chromosome"/>
</dbReference>
<keyword evidence="1" id="KW-0732">Signal</keyword>
<sequence>MPFNLAARSLVFAICLAAASPAVAREATTPTIGEQREAVLFWPQAQREAEFRDMGARFPSDRAQAGPHVRELPEGEALSLADAGRAPWLDAYMAEHRIAGVMVLHKGRVRMQQYALDFGPAQRWESFSVAKSVTSVLLGIALQQGHIASLDDTLVTYIPELADSAYADVTVQQLLTMTSGVKWNEDYADDQSDVAQMYRGACVDGKAHVLSYLARLPRQWPAGSHWNYNTAETDLLGIVVERATRRSLASYLSDTIWKPYGMAADAFWIRDECDGSNTGGSGLSATLADYARLGQFMLEGGRIDGEPVIAEAWLRGGTREQASTDAPERGYGYLWWTDTDGSYAAVGIFGQMVYIDPARELVIAQVAAWPKATSNELVAARRDLVNRVKQAIDAEQAPVDDRSSTSGRVDLVTQRPQAGDVAVGRDQVFQRQHGKRGRVFRQ</sequence>
<evidence type="ECO:0000256" key="1">
    <source>
        <dbReference type="SAM" id="SignalP"/>
    </source>
</evidence>
<evidence type="ECO:0000313" key="3">
    <source>
        <dbReference type="EMBL" id="QOW19257.1"/>
    </source>
</evidence>
<dbReference type="EMBL" id="CP063656">
    <property type="protein sequence ID" value="QOW19257.1"/>
    <property type="molecule type" value="Genomic_DNA"/>
</dbReference>
<dbReference type="InterPro" id="IPR012338">
    <property type="entry name" value="Beta-lactam/transpept-like"/>
</dbReference>
<evidence type="ECO:0000259" key="2">
    <source>
        <dbReference type="Pfam" id="PF00144"/>
    </source>
</evidence>
<feature type="domain" description="Beta-lactamase-related" evidence="2">
    <location>
        <begin position="89"/>
        <end position="379"/>
    </location>
</feature>
<dbReference type="RefSeq" id="WP_193984640.1">
    <property type="nucleotide sequence ID" value="NZ_CP063656.1"/>
</dbReference>
<organism evidence="3 4">
    <name type="scientific">Novilysobacter ciconiae</name>
    <dbReference type="NCBI Taxonomy" id="2781022"/>
    <lineage>
        <taxon>Bacteria</taxon>
        <taxon>Pseudomonadati</taxon>
        <taxon>Pseudomonadota</taxon>
        <taxon>Gammaproteobacteria</taxon>
        <taxon>Lysobacterales</taxon>
        <taxon>Lysobacteraceae</taxon>
        <taxon>Novilysobacter</taxon>
    </lineage>
</organism>
<reference evidence="3 4" key="1">
    <citation type="submission" date="2020-10" db="EMBL/GenBank/DDBJ databases">
        <title>complete genome sequencing of Lysobacter sp. H21R20.</title>
        <authorList>
            <person name="Bae J.-W."/>
            <person name="Lee S.-Y."/>
        </authorList>
    </citation>
    <scope>NUCLEOTIDE SEQUENCE [LARGE SCALE GENOMIC DNA]</scope>
    <source>
        <strain evidence="3 4">H21R20</strain>
    </source>
</reference>
<protein>
    <submittedName>
        <fullName evidence="3">Beta-lactamase family protein</fullName>
    </submittedName>
</protein>
<accession>A0A7S6UFB9</accession>
<feature type="chain" id="PRO_5032455402" evidence="1">
    <location>
        <begin position="25"/>
        <end position="442"/>
    </location>
</feature>
<proteinExistence type="predicted"/>
<keyword evidence="4" id="KW-1185">Reference proteome</keyword>
<dbReference type="InterPro" id="IPR050789">
    <property type="entry name" value="Diverse_Enzym_Activities"/>
</dbReference>
<feature type="signal peptide" evidence="1">
    <location>
        <begin position="1"/>
        <end position="24"/>
    </location>
</feature>
<dbReference type="PANTHER" id="PTHR43283:SF14">
    <property type="entry name" value="BLL8153 PROTEIN"/>
    <property type="match status" value="1"/>
</dbReference>
<dbReference type="KEGG" id="lcic:INQ41_11585"/>
<dbReference type="Pfam" id="PF00144">
    <property type="entry name" value="Beta-lactamase"/>
    <property type="match status" value="1"/>
</dbReference>
<dbReference type="Gene3D" id="3.40.710.10">
    <property type="entry name" value="DD-peptidase/beta-lactamase superfamily"/>
    <property type="match status" value="1"/>
</dbReference>
<evidence type="ECO:0000313" key="4">
    <source>
        <dbReference type="Proteomes" id="UP000594059"/>
    </source>
</evidence>
<dbReference type="InterPro" id="IPR001466">
    <property type="entry name" value="Beta-lactam-related"/>
</dbReference>